<keyword evidence="1" id="KW-0677">Repeat</keyword>
<organism evidence="5 6">
    <name type="scientific">Chlamydomonas eustigma</name>
    <dbReference type="NCBI Taxonomy" id="1157962"/>
    <lineage>
        <taxon>Eukaryota</taxon>
        <taxon>Viridiplantae</taxon>
        <taxon>Chlorophyta</taxon>
        <taxon>core chlorophytes</taxon>
        <taxon>Chlorophyceae</taxon>
        <taxon>CS clade</taxon>
        <taxon>Chlamydomonadales</taxon>
        <taxon>Chlamydomonadaceae</taxon>
        <taxon>Chlamydomonas</taxon>
    </lineage>
</organism>
<dbReference type="SUPFAM" id="SSF48403">
    <property type="entry name" value="Ankyrin repeat"/>
    <property type="match status" value="1"/>
</dbReference>
<evidence type="ECO:0000256" key="4">
    <source>
        <dbReference type="SAM" id="MobiDB-lite"/>
    </source>
</evidence>
<keyword evidence="6" id="KW-1185">Reference proteome</keyword>
<dbReference type="STRING" id="1157962.A0A250WR48"/>
<evidence type="ECO:0000256" key="2">
    <source>
        <dbReference type="ARBA" id="ARBA00023043"/>
    </source>
</evidence>
<reference evidence="5 6" key="1">
    <citation type="submission" date="2017-08" db="EMBL/GenBank/DDBJ databases">
        <title>Acidophilic green algal genome provides insights into adaptation to an acidic environment.</title>
        <authorList>
            <person name="Hirooka S."/>
            <person name="Hirose Y."/>
            <person name="Kanesaki Y."/>
            <person name="Higuchi S."/>
            <person name="Fujiwara T."/>
            <person name="Onuma R."/>
            <person name="Era A."/>
            <person name="Ohbayashi R."/>
            <person name="Uzuka A."/>
            <person name="Nozaki H."/>
            <person name="Yoshikawa H."/>
            <person name="Miyagishima S.Y."/>
        </authorList>
    </citation>
    <scope>NUCLEOTIDE SEQUENCE [LARGE SCALE GENOMIC DNA]</scope>
    <source>
        <strain evidence="5 6">NIES-2499</strain>
    </source>
</reference>
<feature type="compositionally biased region" description="Basic residues" evidence="4">
    <location>
        <begin position="175"/>
        <end position="184"/>
    </location>
</feature>
<dbReference type="SMART" id="SM00248">
    <property type="entry name" value="ANK"/>
    <property type="match status" value="4"/>
</dbReference>
<feature type="compositionally biased region" description="Polar residues" evidence="4">
    <location>
        <begin position="211"/>
        <end position="228"/>
    </location>
</feature>
<feature type="region of interest" description="Disordered" evidence="4">
    <location>
        <begin position="161"/>
        <end position="233"/>
    </location>
</feature>
<feature type="repeat" description="ANK" evidence="3">
    <location>
        <begin position="1"/>
        <end position="31"/>
    </location>
</feature>
<evidence type="ECO:0000313" key="6">
    <source>
        <dbReference type="Proteomes" id="UP000232323"/>
    </source>
</evidence>
<proteinExistence type="predicted"/>
<dbReference type="EMBL" id="BEGY01000002">
    <property type="protein sequence ID" value="GAX73169.1"/>
    <property type="molecule type" value="Genomic_DNA"/>
</dbReference>
<dbReference type="PANTHER" id="PTHR24171">
    <property type="entry name" value="ANKYRIN REPEAT DOMAIN-CONTAINING PROTEIN 39-RELATED"/>
    <property type="match status" value="1"/>
</dbReference>
<name>A0A250WR48_9CHLO</name>
<accession>A0A250WR48</accession>
<dbReference type="Pfam" id="PF12796">
    <property type="entry name" value="Ank_2"/>
    <property type="match status" value="1"/>
</dbReference>
<sequence>MYELHNAARNGDVEGFQTLLVAGANLNDKDNLSRTPLHLAAWSGQTDLVRILIAHNAQLNAVASDDMNALHFCAMKGHWETSGVLITAGLHVDSRTRKGLTPLAMAAQAGHVELAKYLLKRKANPLAVNKRDQSVLDLCKSEEMREVIQSGIRANAELKVKQEAKQAEKHEEHGLKKRDRGHVRGIKERPGQENHDVSSPNEDHADGNTGNGISAPSQDLDSAVALTTDSERAEQVPIVKKHKALVSFGDED</sequence>
<evidence type="ECO:0000256" key="3">
    <source>
        <dbReference type="PROSITE-ProRule" id="PRU00023"/>
    </source>
</evidence>
<protein>
    <submittedName>
        <fullName evidence="5">Uncharacterized protein</fullName>
    </submittedName>
</protein>
<dbReference type="InterPro" id="IPR002110">
    <property type="entry name" value="Ankyrin_rpt"/>
</dbReference>
<feature type="repeat" description="ANK" evidence="3">
    <location>
        <begin position="32"/>
        <end position="64"/>
    </location>
</feature>
<feature type="compositionally biased region" description="Basic and acidic residues" evidence="4">
    <location>
        <begin position="185"/>
        <end position="206"/>
    </location>
</feature>
<dbReference type="InterPro" id="IPR036770">
    <property type="entry name" value="Ankyrin_rpt-contain_sf"/>
</dbReference>
<evidence type="ECO:0000313" key="5">
    <source>
        <dbReference type="EMBL" id="GAX73169.1"/>
    </source>
</evidence>
<comment type="caution">
    <text evidence="5">The sequence shown here is derived from an EMBL/GenBank/DDBJ whole genome shotgun (WGS) entry which is preliminary data.</text>
</comment>
<keyword evidence="2 3" id="KW-0040">ANK repeat</keyword>
<dbReference type="Proteomes" id="UP000232323">
    <property type="component" value="Unassembled WGS sequence"/>
</dbReference>
<evidence type="ECO:0000256" key="1">
    <source>
        <dbReference type="ARBA" id="ARBA00022737"/>
    </source>
</evidence>
<dbReference type="AlphaFoldDB" id="A0A250WR48"/>
<dbReference type="Gene3D" id="1.25.40.20">
    <property type="entry name" value="Ankyrin repeat-containing domain"/>
    <property type="match status" value="1"/>
</dbReference>
<feature type="compositionally biased region" description="Basic and acidic residues" evidence="4">
    <location>
        <begin position="161"/>
        <end position="174"/>
    </location>
</feature>
<dbReference type="Pfam" id="PF00023">
    <property type="entry name" value="Ank"/>
    <property type="match status" value="1"/>
</dbReference>
<gene>
    <name evidence="5" type="ORF">CEUSTIGMA_g622.t1</name>
</gene>
<dbReference type="OrthoDB" id="546035at2759"/>
<dbReference type="PROSITE" id="PS50297">
    <property type="entry name" value="ANK_REP_REGION"/>
    <property type="match status" value="3"/>
</dbReference>
<dbReference type="PROSITE" id="PS50088">
    <property type="entry name" value="ANK_REPEAT"/>
    <property type="match status" value="3"/>
</dbReference>
<feature type="repeat" description="ANK" evidence="3">
    <location>
        <begin position="98"/>
        <end position="130"/>
    </location>
</feature>